<dbReference type="InterPro" id="IPR025411">
    <property type="entry name" value="DUF4136"/>
</dbReference>
<name>A0A399SFI2_9BACT</name>
<protein>
    <submittedName>
        <fullName evidence="2">DUF4136 domain-containing protein</fullName>
    </submittedName>
</protein>
<dbReference type="AlphaFoldDB" id="A0A399SFI2"/>
<dbReference type="Pfam" id="PF13590">
    <property type="entry name" value="DUF4136"/>
    <property type="match status" value="1"/>
</dbReference>
<feature type="domain" description="DUF4136" evidence="1">
    <location>
        <begin position="74"/>
        <end position="228"/>
    </location>
</feature>
<sequence length="230" mass="26079">MAVYMLFLIFTDFCTRFRILGRSKIRTALKLIYAMKKVLQPVFVLCLLCGLLGLQGCVTTSASLGANAIKAPYATNLRNYKTYAWFQNEPPAEASYLPGYRPSLNSHIRQAVEQELEKRGYTKTSSKPDILVAYDVSVSVPLEQDRAENFAKGFGYSYAYMSGYRYDYGYSDMPGYRKVDLFKQGTLIIDIINPKSNLLLWRGWAEGAVGNFKAGYNQVERQVSEVMQKL</sequence>
<accession>A0A399SFI2</accession>
<evidence type="ECO:0000313" key="2">
    <source>
        <dbReference type="EMBL" id="RIJ41569.1"/>
    </source>
</evidence>
<organism evidence="2 3">
    <name type="scientific">Pontibacter oryzae</name>
    <dbReference type="NCBI Taxonomy" id="2304593"/>
    <lineage>
        <taxon>Bacteria</taxon>
        <taxon>Pseudomonadati</taxon>
        <taxon>Bacteroidota</taxon>
        <taxon>Cytophagia</taxon>
        <taxon>Cytophagales</taxon>
        <taxon>Hymenobacteraceae</taxon>
        <taxon>Pontibacter</taxon>
    </lineage>
</organism>
<proteinExistence type="predicted"/>
<evidence type="ECO:0000313" key="3">
    <source>
        <dbReference type="Proteomes" id="UP000266005"/>
    </source>
</evidence>
<dbReference type="EMBL" id="QWGE01000002">
    <property type="protein sequence ID" value="RIJ41569.1"/>
    <property type="molecule type" value="Genomic_DNA"/>
</dbReference>
<gene>
    <name evidence="2" type="ORF">D1627_05915</name>
</gene>
<evidence type="ECO:0000259" key="1">
    <source>
        <dbReference type="Pfam" id="PF13590"/>
    </source>
</evidence>
<reference evidence="3" key="1">
    <citation type="submission" date="2018-08" db="EMBL/GenBank/DDBJ databases">
        <title>Mucilaginibacter sp. MYSH2.</title>
        <authorList>
            <person name="Seo T."/>
        </authorList>
    </citation>
    <scope>NUCLEOTIDE SEQUENCE [LARGE SCALE GENOMIC DNA]</scope>
    <source>
        <strain evidence="3">KIRAN</strain>
    </source>
</reference>
<dbReference type="Gene3D" id="3.30.160.670">
    <property type="match status" value="1"/>
</dbReference>
<dbReference type="Proteomes" id="UP000266005">
    <property type="component" value="Unassembled WGS sequence"/>
</dbReference>
<keyword evidence="3" id="KW-1185">Reference proteome</keyword>
<comment type="caution">
    <text evidence="2">The sequence shown here is derived from an EMBL/GenBank/DDBJ whole genome shotgun (WGS) entry which is preliminary data.</text>
</comment>